<name>A0A5M6CDY1_9BACT</name>
<dbReference type="RefSeq" id="WP_150033121.1">
    <property type="nucleotide sequence ID" value="NZ_VWSH01000003.1"/>
</dbReference>
<dbReference type="PANTHER" id="PTHR48090">
    <property type="entry name" value="UNDECAPRENYL-PHOSPHATE 4-DEOXY-4-FORMAMIDO-L-ARABINOSE TRANSFERASE-RELATED"/>
    <property type="match status" value="1"/>
</dbReference>
<dbReference type="CDD" id="cd04179">
    <property type="entry name" value="DPM_DPG-synthase_like"/>
    <property type="match status" value="1"/>
</dbReference>
<dbReference type="Proteomes" id="UP000323632">
    <property type="component" value="Unassembled WGS sequence"/>
</dbReference>
<sequence length="247" mass="28176">MQEKSNIGLSLVIPIYNEEKLVEEALRNCITQLDKDFADYEIIVVDDGSKDNTSAILKEKFSAQPNIVFLPNHINLNQGISVQRGFAVAQKEFVVFNGIDLPLAISEIRTLLETIGDADLLVLERKIYAGATSWRLVTSNVNFFIRKMLFPILTKGLKDMNFTQIYRQNIIKTVLPLAKSPAFTTPEMIMRGKINGFKVETRTIEFHARKHGSGSLGKLHDILWTIYDMFRFRYLLWIGLDVHGKVK</sequence>
<dbReference type="Pfam" id="PF00535">
    <property type="entry name" value="Glycos_transf_2"/>
    <property type="match status" value="1"/>
</dbReference>
<organism evidence="2 3">
    <name type="scientific">Taibaiella lutea</name>
    <dbReference type="NCBI Taxonomy" id="2608001"/>
    <lineage>
        <taxon>Bacteria</taxon>
        <taxon>Pseudomonadati</taxon>
        <taxon>Bacteroidota</taxon>
        <taxon>Chitinophagia</taxon>
        <taxon>Chitinophagales</taxon>
        <taxon>Chitinophagaceae</taxon>
        <taxon>Taibaiella</taxon>
    </lineage>
</organism>
<evidence type="ECO:0000313" key="3">
    <source>
        <dbReference type="Proteomes" id="UP000323632"/>
    </source>
</evidence>
<accession>A0A5M6CDY1</accession>
<evidence type="ECO:0000259" key="1">
    <source>
        <dbReference type="Pfam" id="PF00535"/>
    </source>
</evidence>
<gene>
    <name evidence="2" type="ORF">F0919_12585</name>
</gene>
<keyword evidence="2" id="KW-0808">Transferase</keyword>
<dbReference type="InterPro" id="IPR001173">
    <property type="entry name" value="Glyco_trans_2-like"/>
</dbReference>
<dbReference type="Gene3D" id="3.90.550.10">
    <property type="entry name" value="Spore Coat Polysaccharide Biosynthesis Protein SpsA, Chain A"/>
    <property type="match status" value="1"/>
</dbReference>
<dbReference type="EMBL" id="VWSH01000003">
    <property type="protein sequence ID" value="KAA5533374.1"/>
    <property type="molecule type" value="Genomic_DNA"/>
</dbReference>
<protein>
    <submittedName>
        <fullName evidence="2">Glycosyltransferase family 2 protein</fullName>
    </submittedName>
</protein>
<dbReference type="InterPro" id="IPR029044">
    <property type="entry name" value="Nucleotide-diphossugar_trans"/>
</dbReference>
<comment type="caution">
    <text evidence="2">The sequence shown here is derived from an EMBL/GenBank/DDBJ whole genome shotgun (WGS) entry which is preliminary data.</text>
</comment>
<feature type="domain" description="Glycosyltransferase 2-like" evidence="1">
    <location>
        <begin position="10"/>
        <end position="140"/>
    </location>
</feature>
<dbReference type="GO" id="GO:0016740">
    <property type="term" value="F:transferase activity"/>
    <property type="evidence" value="ECO:0007669"/>
    <property type="project" value="UniProtKB-KW"/>
</dbReference>
<dbReference type="InterPro" id="IPR050256">
    <property type="entry name" value="Glycosyltransferase_2"/>
</dbReference>
<dbReference type="AlphaFoldDB" id="A0A5M6CDY1"/>
<evidence type="ECO:0000313" key="2">
    <source>
        <dbReference type="EMBL" id="KAA5533374.1"/>
    </source>
</evidence>
<dbReference type="PANTHER" id="PTHR48090:SF7">
    <property type="entry name" value="RFBJ PROTEIN"/>
    <property type="match status" value="1"/>
</dbReference>
<proteinExistence type="predicted"/>
<keyword evidence="3" id="KW-1185">Reference proteome</keyword>
<reference evidence="2 3" key="1">
    <citation type="submission" date="2019-09" db="EMBL/GenBank/DDBJ databases">
        <title>Genome sequence and assembly of Taibaiella sp.</title>
        <authorList>
            <person name="Chhetri G."/>
        </authorList>
    </citation>
    <scope>NUCLEOTIDE SEQUENCE [LARGE SCALE GENOMIC DNA]</scope>
    <source>
        <strain evidence="2 3">KVB11</strain>
    </source>
</reference>
<dbReference type="SUPFAM" id="SSF53448">
    <property type="entry name" value="Nucleotide-diphospho-sugar transferases"/>
    <property type="match status" value="1"/>
</dbReference>